<dbReference type="InterPro" id="IPR017961">
    <property type="entry name" value="DNA_pol_Y-fam_little_finger"/>
</dbReference>
<sequence>MAAARVILHIDLDCFYCQVEQKRLGIPASVPVGVQQWQGLIAVNYAARAAGISRHMRVQEAKQHCPDLKTVHVQTLGGSDGNGEEYGTANRDKSTEKACLERYRRASVQIISLLHSIAEKAVIEKASIDEVYIDVSALVDQELQERAAADAHGPRRAGLRDGTEGLHGFAWGSVVVGGPLDEGSECDQRLACGAAIACRLRGAVREQLGFTCSAGIAGNKLLAKIASAMNKPNQQTLVPSRAVPGLMSDLPLKKLRNFGGKLGIELEALGCTTAGEVAQHPQAALEARFGLQRAAWMLQAVNGISDEPVQVREKVKSMLAAKSFDAPTSDLAAIKRWFRVLGEELSDRMLNDYSEHHRHPRTLTLSYRGGGNGYSTDRSKAGPMPRFGKEGPTIDAIAEAAMTLFQKATETLPCTRLAISAHDFTPAALTEQQGAITKFFGGPAATSSAGVAGDIPQSTPSSSKGSQPSAFSLEEVDIERQRRILQDIRVQQAFASRGPDAAPDSISVHPGAISHPVDPQKCLPSKLQSHSAGTALMHNASNKRKRLDSPRKQPTLTSLFGRSKK</sequence>
<proteinExistence type="predicted"/>
<comment type="subcellular location">
    <subcellularLocation>
        <location evidence="1">Nucleus</location>
    </subcellularLocation>
</comment>
<dbReference type="GO" id="GO:0035861">
    <property type="term" value="C:site of double-strand break"/>
    <property type="evidence" value="ECO:0007669"/>
    <property type="project" value="TreeGrafter"/>
</dbReference>
<dbReference type="SUPFAM" id="SSF56672">
    <property type="entry name" value="DNA/RNA polymerases"/>
    <property type="match status" value="1"/>
</dbReference>
<keyword evidence="5" id="KW-0863">Zinc-finger</keyword>
<dbReference type="InterPro" id="IPR043128">
    <property type="entry name" value="Rev_trsase/Diguanyl_cyclase"/>
</dbReference>
<dbReference type="GO" id="GO:0070987">
    <property type="term" value="P:error-free translesion synthesis"/>
    <property type="evidence" value="ECO:0007669"/>
    <property type="project" value="UniProtKB-ARBA"/>
</dbReference>
<dbReference type="GO" id="GO:0006281">
    <property type="term" value="P:DNA repair"/>
    <property type="evidence" value="ECO:0007669"/>
    <property type="project" value="UniProtKB-KW"/>
</dbReference>
<evidence type="ECO:0000256" key="9">
    <source>
        <dbReference type="ARBA" id="ARBA00044975"/>
    </source>
</evidence>
<evidence type="ECO:0000256" key="10">
    <source>
        <dbReference type="SAM" id="MobiDB-lite"/>
    </source>
</evidence>
<dbReference type="GO" id="GO:0005634">
    <property type="term" value="C:nucleus"/>
    <property type="evidence" value="ECO:0007669"/>
    <property type="project" value="UniProtKB-SubCell"/>
</dbReference>
<keyword evidence="8" id="KW-0539">Nucleus</keyword>
<feature type="compositionally biased region" description="Polar residues" evidence="10">
    <location>
        <begin position="552"/>
        <end position="565"/>
    </location>
</feature>
<keyword evidence="13" id="KW-1185">Reference proteome</keyword>
<dbReference type="GO" id="GO:0003887">
    <property type="term" value="F:DNA-directed DNA polymerase activity"/>
    <property type="evidence" value="ECO:0007669"/>
    <property type="project" value="TreeGrafter"/>
</dbReference>
<feature type="domain" description="UmuC" evidence="11">
    <location>
        <begin position="7"/>
        <end position="259"/>
    </location>
</feature>
<keyword evidence="2" id="KW-0808">Transferase</keyword>
<dbReference type="GO" id="GO:0009314">
    <property type="term" value="P:response to radiation"/>
    <property type="evidence" value="ECO:0007669"/>
    <property type="project" value="TreeGrafter"/>
</dbReference>
<dbReference type="PROSITE" id="PS50173">
    <property type="entry name" value="UMUC"/>
    <property type="match status" value="1"/>
</dbReference>
<protein>
    <recommendedName>
        <fullName evidence="9">DNA polymerase eta</fullName>
    </recommendedName>
</protein>
<evidence type="ECO:0000256" key="6">
    <source>
        <dbReference type="ARBA" id="ARBA00022833"/>
    </source>
</evidence>
<dbReference type="GO" id="GO:0042276">
    <property type="term" value="P:error-prone translesion synthesis"/>
    <property type="evidence" value="ECO:0007669"/>
    <property type="project" value="TreeGrafter"/>
</dbReference>
<dbReference type="GO" id="GO:0005657">
    <property type="term" value="C:replication fork"/>
    <property type="evidence" value="ECO:0007669"/>
    <property type="project" value="UniProtKB-ARBA"/>
</dbReference>
<evidence type="ECO:0000256" key="5">
    <source>
        <dbReference type="ARBA" id="ARBA00022771"/>
    </source>
</evidence>
<dbReference type="InterPro" id="IPR052230">
    <property type="entry name" value="DNA_polymerase_eta"/>
</dbReference>
<name>A0AAW1T6T1_9CHLO</name>
<dbReference type="Gene3D" id="3.40.1170.60">
    <property type="match status" value="1"/>
</dbReference>
<evidence type="ECO:0000259" key="11">
    <source>
        <dbReference type="PROSITE" id="PS50173"/>
    </source>
</evidence>
<dbReference type="GO" id="GO:0003684">
    <property type="term" value="F:damaged DNA binding"/>
    <property type="evidence" value="ECO:0007669"/>
    <property type="project" value="InterPro"/>
</dbReference>
<accession>A0AAW1T6T1</accession>
<organism evidence="12 13">
    <name type="scientific">Apatococcus fuscideae</name>
    <dbReference type="NCBI Taxonomy" id="2026836"/>
    <lineage>
        <taxon>Eukaryota</taxon>
        <taxon>Viridiplantae</taxon>
        <taxon>Chlorophyta</taxon>
        <taxon>core chlorophytes</taxon>
        <taxon>Trebouxiophyceae</taxon>
        <taxon>Chlorellales</taxon>
        <taxon>Chlorellaceae</taxon>
        <taxon>Apatococcus</taxon>
    </lineage>
</organism>
<dbReference type="GO" id="GO:0008270">
    <property type="term" value="F:zinc ion binding"/>
    <property type="evidence" value="ECO:0007669"/>
    <property type="project" value="UniProtKB-KW"/>
</dbReference>
<dbReference type="FunFam" id="3.40.1170.60:FF:000008">
    <property type="entry name" value="DNA polymerase eta subunit"/>
    <property type="match status" value="1"/>
</dbReference>
<evidence type="ECO:0000256" key="2">
    <source>
        <dbReference type="ARBA" id="ARBA00022679"/>
    </source>
</evidence>
<evidence type="ECO:0000313" key="13">
    <source>
        <dbReference type="Proteomes" id="UP001485043"/>
    </source>
</evidence>
<feature type="region of interest" description="Disordered" evidence="10">
    <location>
        <begin position="364"/>
        <end position="385"/>
    </location>
</feature>
<dbReference type="Gene3D" id="1.10.150.20">
    <property type="entry name" value="5' to 3' exonuclease, C-terminal subdomain"/>
    <property type="match status" value="1"/>
</dbReference>
<evidence type="ECO:0000256" key="7">
    <source>
        <dbReference type="ARBA" id="ARBA00023204"/>
    </source>
</evidence>
<dbReference type="AlphaFoldDB" id="A0AAW1T6T1"/>
<keyword evidence="6" id="KW-0862">Zinc</keyword>
<dbReference type="EMBL" id="JALJOV010000243">
    <property type="protein sequence ID" value="KAK9865497.1"/>
    <property type="molecule type" value="Genomic_DNA"/>
</dbReference>
<evidence type="ECO:0000256" key="4">
    <source>
        <dbReference type="ARBA" id="ARBA00022763"/>
    </source>
</evidence>
<dbReference type="PANTHER" id="PTHR45873">
    <property type="entry name" value="DNA POLYMERASE ETA"/>
    <property type="match status" value="1"/>
</dbReference>
<reference evidence="12 13" key="1">
    <citation type="journal article" date="2024" name="Nat. Commun.">
        <title>Phylogenomics reveals the evolutionary origins of lichenization in chlorophyte algae.</title>
        <authorList>
            <person name="Puginier C."/>
            <person name="Libourel C."/>
            <person name="Otte J."/>
            <person name="Skaloud P."/>
            <person name="Haon M."/>
            <person name="Grisel S."/>
            <person name="Petersen M."/>
            <person name="Berrin J.G."/>
            <person name="Delaux P.M."/>
            <person name="Dal Grande F."/>
            <person name="Keller J."/>
        </authorList>
    </citation>
    <scope>NUCLEOTIDE SEQUENCE [LARGE SCALE GENOMIC DNA]</scope>
    <source>
        <strain evidence="12 13">SAG 2523</strain>
    </source>
</reference>
<dbReference type="Pfam" id="PF11799">
    <property type="entry name" value="IMS_C"/>
    <property type="match status" value="1"/>
</dbReference>
<feature type="region of interest" description="Disordered" evidence="10">
    <location>
        <begin position="447"/>
        <end position="472"/>
    </location>
</feature>
<dbReference type="PIRSF" id="PIRSF036603">
    <property type="entry name" value="DPol_eta"/>
    <property type="match status" value="1"/>
</dbReference>
<dbReference type="Gene3D" id="3.30.1490.100">
    <property type="entry name" value="DNA polymerase, Y-family, little finger domain"/>
    <property type="match status" value="1"/>
</dbReference>
<keyword evidence="3" id="KW-0479">Metal-binding</keyword>
<feature type="region of interest" description="Disordered" evidence="10">
    <location>
        <begin position="495"/>
        <end position="565"/>
    </location>
</feature>
<dbReference type="InterPro" id="IPR001126">
    <property type="entry name" value="UmuC"/>
</dbReference>
<dbReference type="SUPFAM" id="SSF100879">
    <property type="entry name" value="Lesion bypass DNA polymerase (Y-family), little finger domain"/>
    <property type="match status" value="1"/>
</dbReference>
<dbReference type="Proteomes" id="UP001485043">
    <property type="component" value="Unassembled WGS sequence"/>
</dbReference>
<dbReference type="Gene3D" id="3.30.70.270">
    <property type="match status" value="1"/>
</dbReference>
<evidence type="ECO:0000313" key="12">
    <source>
        <dbReference type="EMBL" id="KAK9865497.1"/>
    </source>
</evidence>
<dbReference type="GO" id="GO:0051276">
    <property type="term" value="P:chromosome organization"/>
    <property type="evidence" value="ECO:0007669"/>
    <property type="project" value="UniProtKB-ARBA"/>
</dbReference>
<evidence type="ECO:0000256" key="1">
    <source>
        <dbReference type="ARBA" id="ARBA00004123"/>
    </source>
</evidence>
<dbReference type="InterPro" id="IPR043502">
    <property type="entry name" value="DNA/RNA_pol_sf"/>
</dbReference>
<gene>
    <name evidence="12" type="ORF">WJX84_002992</name>
</gene>
<dbReference type="InterPro" id="IPR036775">
    <property type="entry name" value="DNA_pol_Y-fam_lit_finger_sf"/>
</dbReference>
<keyword evidence="4" id="KW-0227">DNA damage</keyword>
<comment type="caution">
    <text evidence="12">The sequence shown here is derived from an EMBL/GenBank/DDBJ whole genome shotgun (WGS) entry which is preliminary data.</text>
</comment>
<dbReference type="Pfam" id="PF00817">
    <property type="entry name" value="IMS"/>
    <property type="match status" value="1"/>
</dbReference>
<dbReference type="Pfam" id="PF21704">
    <property type="entry name" value="POLH-Rev1_HhH"/>
    <property type="match status" value="1"/>
</dbReference>
<feature type="compositionally biased region" description="Low complexity" evidence="10">
    <location>
        <begin position="456"/>
        <end position="472"/>
    </location>
</feature>
<keyword evidence="7" id="KW-0234">DNA repair</keyword>
<dbReference type="PANTHER" id="PTHR45873:SF1">
    <property type="entry name" value="DNA POLYMERASE ETA"/>
    <property type="match status" value="1"/>
</dbReference>
<evidence type="ECO:0000256" key="8">
    <source>
        <dbReference type="ARBA" id="ARBA00023242"/>
    </source>
</evidence>
<evidence type="ECO:0000256" key="3">
    <source>
        <dbReference type="ARBA" id="ARBA00022723"/>
    </source>
</evidence>